<evidence type="ECO:0000256" key="1">
    <source>
        <dbReference type="SAM" id="MobiDB-lite"/>
    </source>
</evidence>
<dbReference type="AntiFam" id="ANF00006">
    <property type="entry name" value="Translation of CRISPR region"/>
</dbReference>
<gene>
    <name evidence="2" type="ORF">HELO_4289B</name>
</gene>
<dbReference type="AlphaFoldDB" id="A0A1R4A4K3"/>
<dbReference type="Proteomes" id="UP000008707">
    <property type="component" value="Chromosome"/>
</dbReference>
<accession>A0A1R4A4K3</accession>
<sequence length="79" mass="8450">MSILTLRPRECGDRLLEHKREQEEYGSSPRVRGPAQGDAWHQGGARFIPAGAGTGPSVATCFASGKSPMEFPPAILLIS</sequence>
<protein>
    <submittedName>
        <fullName evidence="2">Uncharacterized protein</fullName>
    </submittedName>
</protein>
<name>A0A1R4A4K3_HALED</name>
<dbReference type="EMBL" id="FN869568">
    <property type="protein sequence ID" value="SJK83891.1"/>
    <property type="molecule type" value="Genomic_DNA"/>
</dbReference>
<evidence type="ECO:0000313" key="3">
    <source>
        <dbReference type="Proteomes" id="UP000008707"/>
    </source>
</evidence>
<evidence type="ECO:0000313" key="2">
    <source>
        <dbReference type="EMBL" id="SJK83891.1"/>
    </source>
</evidence>
<dbReference type="KEGG" id="hel:HELO_4289B"/>
<proteinExistence type="predicted"/>
<organism evidence="2 3">
    <name type="scientific">Halomonas elongata (strain ATCC 33173 / DSM 2581 / NBRC 15536 / NCIMB 2198 / 1H9)</name>
    <dbReference type="NCBI Taxonomy" id="768066"/>
    <lineage>
        <taxon>Bacteria</taxon>
        <taxon>Pseudomonadati</taxon>
        <taxon>Pseudomonadota</taxon>
        <taxon>Gammaproteobacteria</taxon>
        <taxon>Oceanospirillales</taxon>
        <taxon>Halomonadaceae</taxon>
        <taxon>Halomonas</taxon>
    </lineage>
</organism>
<reference evidence="3" key="1">
    <citation type="journal article" date="2011" name="Environ. Microbiol.">
        <title>A blueprint of ectoine metabolism from the genome of the industrial producer Halomonas elongata DSM 2581(T).</title>
        <authorList>
            <person name="Schwibbert K."/>
            <person name="Marin-Sanguino A."/>
            <person name="Bagyan I."/>
            <person name="Heidrich G."/>
            <person name="Lentzen G."/>
            <person name="Seitz H."/>
            <person name="Rampp M."/>
            <person name="Schuster S.C."/>
            <person name="Klenk H.P."/>
            <person name="Pfeiffer F."/>
            <person name="Oesterhelt D."/>
            <person name="Kunte H.J."/>
        </authorList>
    </citation>
    <scope>NUCLEOTIDE SEQUENCE [LARGE SCALE GENOMIC DNA]</scope>
    <source>
        <strain evidence="3">ATCC 33173 / DSM 2581 / NBRC 15536 / NCIMB 2198 / 1H9</strain>
    </source>
</reference>
<feature type="region of interest" description="Disordered" evidence="1">
    <location>
        <begin position="19"/>
        <end position="44"/>
    </location>
</feature>
<dbReference type="AntiFam" id="ANF00057">
    <property type="entry name" value="Translation of E. coli type CRISPR repeat"/>
</dbReference>